<organism evidence="1 2">
    <name type="scientific">Scytalidium lignicola</name>
    <name type="common">Hyphomycete</name>
    <dbReference type="NCBI Taxonomy" id="5539"/>
    <lineage>
        <taxon>Eukaryota</taxon>
        <taxon>Fungi</taxon>
        <taxon>Dikarya</taxon>
        <taxon>Ascomycota</taxon>
        <taxon>Pezizomycotina</taxon>
        <taxon>Leotiomycetes</taxon>
        <taxon>Leotiomycetes incertae sedis</taxon>
        <taxon>Scytalidium</taxon>
    </lineage>
</organism>
<feature type="non-terminal residue" evidence="1">
    <location>
        <position position="1"/>
    </location>
</feature>
<dbReference type="GO" id="GO:0008168">
    <property type="term" value="F:methyltransferase activity"/>
    <property type="evidence" value="ECO:0007669"/>
    <property type="project" value="TreeGrafter"/>
</dbReference>
<dbReference type="PANTHER" id="PTHR43591">
    <property type="entry name" value="METHYLTRANSFERASE"/>
    <property type="match status" value="1"/>
</dbReference>
<keyword evidence="2" id="KW-1185">Reference proteome</keyword>
<evidence type="ECO:0000313" key="1">
    <source>
        <dbReference type="EMBL" id="RFU30230.1"/>
    </source>
</evidence>
<dbReference type="Gene3D" id="3.40.50.150">
    <property type="entry name" value="Vaccinia Virus protein VP39"/>
    <property type="match status" value="1"/>
</dbReference>
<dbReference type="STRING" id="5539.A0A3E2HA32"/>
<dbReference type="OrthoDB" id="2013972at2759"/>
<accession>A0A3E2HA32</accession>
<evidence type="ECO:0000313" key="2">
    <source>
        <dbReference type="Proteomes" id="UP000258309"/>
    </source>
</evidence>
<gene>
    <name evidence="1" type="ORF">B7463_g6104</name>
</gene>
<dbReference type="PANTHER" id="PTHR43591:SF24">
    <property type="entry name" value="2-METHOXY-6-POLYPRENYL-1,4-BENZOQUINOL METHYLASE, MITOCHONDRIAL"/>
    <property type="match status" value="1"/>
</dbReference>
<dbReference type="CDD" id="cd02440">
    <property type="entry name" value="AdoMet_MTases"/>
    <property type="match status" value="1"/>
</dbReference>
<comment type="caution">
    <text evidence="1">The sequence shown here is derived from an EMBL/GenBank/DDBJ whole genome shotgun (WGS) entry which is preliminary data.</text>
</comment>
<name>A0A3E2HA32_SCYLI</name>
<reference evidence="1 2" key="1">
    <citation type="submission" date="2018-05" db="EMBL/GenBank/DDBJ databases">
        <title>Draft genome sequence of Scytalidium lignicola DSM 105466, a ubiquitous saprotrophic fungus.</title>
        <authorList>
            <person name="Buettner E."/>
            <person name="Gebauer A.M."/>
            <person name="Hofrichter M."/>
            <person name="Liers C."/>
            <person name="Kellner H."/>
        </authorList>
    </citation>
    <scope>NUCLEOTIDE SEQUENCE [LARGE SCALE GENOMIC DNA]</scope>
    <source>
        <strain evidence="1 2">DSM 105466</strain>
    </source>
</reference>
<dbReference type="SUPFAM" id="SSF53335">
    <property type="entry name" value="S-adenosyl-L-methionine-dependent methyltransferases"/>
    <property type="match status" value="1"/>
</dbReference>
<proteinExistence type="predicted"/>
<dbReference type="InterPro" id="IPR029063">
    <property type="entry name" value="SAM-dependent_MTases_sf"/>
</dbReference>
<evidence type="ECO:0008006" key="3">
    <source>
        <dbReference type="Google" id="ProtNLM"/>
    </source>
</evidence>
<dbReference type="AlphaFoldDB" id="A0A3E2HA32"/>
<sequence length="359" mass="40034">MPPKQADLSEPASLFSSIAQDADGAGIRDAELQPQGNAQADIEADFFSDSGYDEESLHVSVSSLSSSTFEYHYEHGHRYHRSGQTLLPNDETEQDRLDLQHHIFRLILDGRITHSSLPPPSSKILDVGTGTGIWAIEMGDILPSATIVGIDHSPIQPTWVPPNVSFEIDDVNKPWLQESGSFDFIHIRTMAGSITDWPALFAQVFRVLKPGGRVEVSEFALAWECTDGTFNPNSNSATWTRNFHRIATEVLHIDFNPIPKIPSWLSDTGFADIRKFDKIVPVGPWPKDPRLKNIGRYFLSNMLESGVENYTMALFTKAGWDATSVHAMVGGVRKELLDSRIHAFTRAWFMTGTKPWNAT</sequence>
<dbReference type="OMA" id="NVEFMMD"/>
<dbReference type="EMBL" id="NCSJ02000105">
    <property type="protein sequence ID" value="RFU30230.1"/>
    <property type="molecule type" value="Genomic_DNA"/>
</dbReference>
<protein>
    <recommendedName>
        <fullName evidence="3">Methyltransferase domain-containing protein</fullName>
    </recommendedName>
</protein>
<dbReference type="Proteomes" id="UP000258309">
    <property type="component" value="Unassembled WGS sequence"/>
</dbReference>
<dbReference type="Pfam" id="PF13489">
    <property type="entry name" value="Methyltransf_23"/>
    <property type="match status" value="1"/>
</dbReference>
<feature type="non-terminal residue" evidence="1">
    <location>
        <position position="359"/>
    </location>
</feature>